<proteinExistence type="predicted"/>
<evidence type="ECO:0000313" key="2">
    <source>
        <dbReference type="Proteomes" id="UP000509371"/>
    </source>
</evidence>
<name>A0A859CTZ9_9GAMM</name>
<reference evidence="1 2" key="1">
    <citation type="submission" date="2020-06" db="EMBL/GenBank/DDBJ databases">
        <authorList>
            <person name="Voronona O.L."/>
            <person name="Aksenova E.I."/>
            <person name="Kunda M.S."/>
            <person name="Semenov A.N."/>
            <person name="Ryzhova N."/>
        </authorList>
    </citation>
    <scope>NUCLEOTIDE SEQUENCE [LARGE SCALE GENOMIC DNA]</scope>
    <source>
        <strain evidence="1 2">MPKMM3633</strain>
    </source>
</reference>
<protein>
    <submittedName>
        <fullName evidence="1">Uncharacterized protein</fullName>
    </submittedName>
</protein>
<dbReference type="AlphaFoldDB" id="A0A859CTZ9"/>
<gene>
    <name evidence="1" type="ORF">MP3633_0950</name>
</gene>
<evidence type="ECO:0000313" key="1">
    <source>
        <dbReference type="EMBL" id="QKK79686.1"/>
    </source>
</evidence>
<accession>A0A859CTZ9</accession>
<organism evidence="1 2">
    <name type="scientific">Marinomonas primoryensis</name>
    <dbReference type="NCBI Taxonomy" id="178399"/>
    <lineage>
        <taxon>Bacteria</taxon>
        <taxon>Pseudomonadati</taxon>
        <taxon>Pseudomonadota</taxon>
        <taxon>Gammaproteobacteria</taxon>
        <taxon>Oceanospirillales</taxon>
        <taxon>Oceanospirillaceae</taxon>
        <taxon>Marinomonas</taxon>
    </lineage>
</organism>
<dbReference type="KEGG" id="mpri:MP3633_0950"/>
<dbReference type="EMBL" id="CP054301">
    <property type="protein sequence ID" value="QKK79686.1"/>
    <property type="molecule type" value="Genomic_DNA"/>
</dbReference>
<sequence>MTSIRQQQAWQLEQVTSDSAIFFKEIFINNSETSKKIIVPDASQYRKKQYTPDPIWKI</sequence>
<dbReference type="Proteomes" id="UP000509371">
    <property type="component" value="Chromosome"/>
</dbReference>